<reference evidence="1 2" key="1">
    <citation type="submission" date="2022-10" db="EMBL/GenBank/DDBJ databases">
        <authorList>
            <person name="Xie J."/>
            <person name="Shen N."/>
        </authorList>
    </citation>
    <scope>NUCLEOTIDE SEQUENCE [LARGE SCALE GENOMIC DNA]</scope>
    <source>
        <strain evidence="1 2">DSM 41681</strain>
    </source>
</reference>
<sequence length="276" mass="29189">MRLLASATFDAHTEGGVGSGLAAWFGAALDGPLRDLTAEDRQGIGASYAGTQADESSSRQDFSPVSARWPAMRAELLRAPETAHVRFHRERSYKPVAQVHSSSIIVRRPNAEASLLFDETEAAPDDPASCARAVGFLVAALDGVGPAFARLGADDEPRIEHTGLDLVLGRKVRRSVVEARTFLRGYSWTTVCPAELIDRLGGAAGLRASGAFHSVVPLTAGGVVLQATASIAEFSDETLRQVFEALRPVLPPGTPRPDPAHPELRFIAEDAGGTGS</sequence>
<dbReference type="RefSeq" id="WP_324768801.1">
    <property type="nucleotide sequence ID" value="NZ_BAAATS010000067.1"/>
</dbReference>
<protein>
    <submittedName>
        <fullName evidence="1">DUF3396 domain-containing protein</fullName>
    </submittedName>
</protein>
<gene>
    <name evidence="1" type="ORF">OKJ48_14805</name>
</gene>
<keyword evidence="2" id="KW-1185">Reference proteome</keyword>
<name>A0ABU6C9W1_9ACTN</name>
<dbReference type="EMBL" id="JAOZYB010000100">
    <property type="protein sequence ID" value="MEB3961507.1"/>
    <property type="molecule type" value="Genomic_DNA"/>
</dbReference>
<proteinExistence type="predicted"/>
<evidence type="ECO:0000313" key="2">
    <source>
        <dbReference type="Proteomes" id="UP001352223"/>
    </source>
</evidence>
<evidence type="ECO:0000313" key="1">
    <source>
        <dbReference type="EMBL" id="MEB3961507.1"/>
    </source>
</evidence>
<dbReference type="Proteomes" id="UP001352223">
    <property type="component" value="Unassembled WGS sequence"/>
</dbReference>
<organism evidence="1 2">
    <name type="scientific">Streptomyces kunmingensis</name>
    <dbReference type="NCBI Taxonomy" id="68225"/>
    <lineage>
        <taxon>Bacteria</taxon>
        <taxon>Bacillati</taxon>
        <taxon>Actinomycetota</taxon>
        <taxon>Actinomycetes</taxon>
        <taxon>Kitasatosporales</taxon>
        <taxon>Streptomycetaceae</taxon>
        <taxon>Streptomyces</taxon>
    </lineage>
</organism>
<comment type="caution">
    <text evidence="1">The sequence shown here is derived from an EMBL/GenBank/DDBJ whole genome shotgun (WGS) entry which is preliminary data.</text>
</comment>
<accession>A0ABU6C9W1</accession>